<dbReference type="EMBL" id="ML995476">
    <property type="protein sequence ID" value="KAF2145879.1"/>
    <property type="molecule type" value="Genomic_DNA"/>
</dbReference>
<feature type="region of interest" description="Disordered" evidence="1">
    <location>
        <begin position="170"/>
        <end position="327"/>
    </location>
</feature>
<evidence type="ECO:0000256" key="1">
    <source>
        <dbReference type="SAM" id="MobiDB-lite"/>
    </source>
</evidence>
<dbReference type="GeneID" id="54292411"/>
<feature type="compositionally biased region" description="Pro residues" evidence="1">
    <location>
        <begin position="15"/>
        <end position="35"/>
    </location>
</feature>
<sequence length="358" mass="38546">RQRERGVPQAFLRNIPPPPPPRSPHPRLSSPPPSRLRPFHIRRISISCYRRSDPRSTTSSQTLLRRKQRVTPHAAYYLNTSARDTSGRPEPTPVNKHRAANTTLSPLLRLSYEQPLPRDLLPISIATYLRITPSPPHPPHPLTTMPTTTNQRPFFSNFLAAFRAQSAFQKAASPPSSAQQQPSYATAAAGGAASPPSSSSSSSSASASPYDTDTSSAPAGPRNIHSKPHHSSATAHFQPTTTTRPHHATAAAYAKSPGSPAHTSHATHSAANNNSYASPASPASPPFPIPHAKQRRGSDSSSDGGFRERVSSAAGPGAAPEKWYIGGRTATGEERFYKLGMVKRARSIDRLSLDRLSL</sequence>
<dbReference type="AlphaFoldDB" id="A0A6A6BP10"/>
<name>A0A6A6BP10_9PEZI</name>
<dbReference type="Proteomes" id="UP000799438">
    <property type="component" value="Unassembled WGS sequence"/>
</dbReference>
<evidence type="ECO:0000313" key="2">
    <source>
        <dbReference type="EMBL" id="KAF2145879.1"/>
    </source>
</evidence>
<feature type="compositionally biased region" description="Low complexity" evidence="1">
    <location>
        <begin position="239"/>
        <end position="281"/>
    </location>
</feature>
<reference evidence="2" key="1">
    <citation type="journal article" date="2020" name="Stud. Mycol.">
        <title>101 Dothideomycetes genomes: a test case for predicting lifestyles and emergence of pathogens.</title>
        <authorList>
            <person name="Haridas S."/>
            <person name="Albert R."/>
            <person name="Binder M."/>
            <person name="Bloem J."/>
            <person name="Labutti K."/>
            <person name="Salamov A."/>
            <person name="Andreopoulos B."/>
            <person name="Baker S."/>
            <person name="Barry K."/>
            <person name="Bills G."/>
            <person name="Bluhm B."/>
            <person name="Cannon C."/>
            <person name="Castanera R."/>
            <person name="Culley D."/>
            <person name="Daum C."/>
            <person name="Ezra D."/>
            <person name="Gonzalez J."/>
            <person name="Henrissat B."/>
            <person name="Kuo A."/>
            <person name="Liang C."/>
            <person name="Lipzen A."/>
            <person name="Lutzoni F."/>
            <person name="Magnuson J."/>
            <person name="Mondo S."/>
            <person name="Nolan M."/>
            <person name="Ohm R."/>
            <person name="Pangilinan J."/>
            <person name="Park H.-J."/>
            <person name="Ramirez L."/>
            <person name="Alfaro M."/>
            <person name="Sun H."/>
            <person name="Tritt A."/>
            <person name="Yoshinaga Y."/>
            <person name="Zwiers L.-H."/>
            <person name="Turgeon B."/>
            <person name="Goodwin S."/>
            <person name="Spatafora J."/>
            <person name="Crous P."/>
            <person name="Grigoriev I."/>
        </authorList>
    </citation>
    <scope>NUCLEOTIDE SEQUENCE</scope>
    <source>
        <strain evidence="2">CBS 121167</strain>
    </source>
</reference>
<dbReference type="PANTHER" id="PTHR42095:SF1">
    <property type="entry name" value="YALI0C12166P"/>
    <property type="match status" value="1"/>
</dbReference>
<feature type="non-terminal residue" evidence="2">
    <location>
        <position position="1"/>
    </location>
</feature>
<organism evidence="2 3">
    <name type="scientific">Aplosporella prunicola CBS 121167</name>
    <dbReference type="NCBI Taxonomy" id="1176127"/>
    <lineage>
        <taxon>Eukaryota</taxon>
        <taxon>Fungi</taxon>
        <taxon>Dikarya</taxon>
        <taxon>Ascomycota</taxon>
        <taxon>Pezizomycotina</taxon>
        <taxon>Dothideomycetes</taxon>
        <taxon>Dothideomycetes incertae sedis</taxon>
        <taxon>Botryosphaeriales</taxon>
        <taxon>Aplosporellaceae</taxon>
        <taxon>Aplosporella</taxon>
    </lineage>
</organism>
<accession>A0A6A6BP10</accession>
<dbReference type="PANTHER" id="PTHR42095">
    <property type="entry name" value="YALI0C12166P"/>
    <property type="match status" value="1"/>
</dbReference>
<dbReference type="RefSeq" id="XP_033401591.1">
    <property type="nucleotide sequence ID" value="XM_033534920.1"/>
</dbReference>
<dbReference type="OrthoDB" id="4207123at2759"/>
<keyword evidence="3" id="KW-1185">Reference proteome</keyword>
<evidence type="ECO:0000313" key="3">
    <source>
        <dbReference type="Proteomes" id="UP000799438"/>
    </source>
</evidence>
<gene>
    <name evidence="2" type="ORF">K452DRAFT_102617</name>
</gene>
<feature type="compositionally biased region" description="Low complexity" evidence="1">
    <location>
        <begin position="170"/>
        <end position="217"/>
    </location>
</feature>
<proteinExistence type="predicted"/>
<protein>
    <submittedName>
        <fullName evidence="2">Uncharacterized protein</fullName>
    </submittedName>
</protein>
<feature type="region of interest" description="Disordered" evidence="1">
    <location>
        <begin position="1"/>
        <end position="37"/>
    </location>
</feature>